<dbReference type="Gene3D" id="3.50.50.60">
    <property type="entry name" value="FAD/NAD(P)-binding domain"/>
    <property type="match status" value="1"/>
</dbReference>
<dbReference type="SUPFAM" id="SSF103473">
    <property type="entry name" value="MFS general substrate transporter"/>
    <property type="match status" value="1"/>
</dbReference>
<evidence type="ECO:0000256" key="4">
    <source>
        <dbReference type="ARBA" id="ARBA00023002"/>
    </source>
</evidence>
<dbReference type="OrthoDB" id="6770063at2759"/>
<dbReference type="InterPro" id="IPR003819">
    <property type="entry name" value="TauD/TfdA-like"/>
</dbReference>
<keyword evidence="2 7" id="KW-0812">Transmembrane</keyword>
<feature type="transmembrane region" description="Helical" evidence="7">
    <location>
        <begin position="975"/>
        <end position="994"/>
    </location>
</feature>
<evidence type="ECO:0000313" key="10">
    <source>
        <dbReference type="Proteomes" id="UP000813427"/>
    </source>
</evidence>
<feature type="transmembrane region" description="Helical" evidence="7">
    <location>
        <begin position="1063"/>
        <end position="1083"/>
    </location>
</feature>
<comment type="subcellular location">
    <subcellularLocation>
        <location evidence="1">Membrane</location>
        <topology evidence="1">Multi-pass membrane protein</topology>
    </subcellularLocation>
</comment>
<feature type="transmembrane region" description="Helical" evidence="7">
    <location>
        <begin position="1319"/>
        <end position="1338"/>
    </location>
</feature>
<feature type="transmembrane region" description="Helical" evidence="7">
    <location>
        <begin position="1293"/>
        <end position="1313"/>
    </location>
</feature>
<dbReference type="Pfam" id="PF07690">
    <property type="entry name" value="MFS_1"/>
    <property type="match status" value="1"/>
</dbReference>
<reference evidence="9" key="1">
    <citation type="journal article" date="2021" name="Nat. Commun.">
        <title>Genetic determinants of endophytism in the Arabidopsis root mycobiome.</title>
        <authorList>
            <person name="Mesny F."/>
            <person name="Miyauchi S."/>
            <person name="Thiergart T."/>
            <person name="Pickel B."/>
            <person name="Atanasova L."/>
            <person name="Karlsson M."/>
            <person name="Huettel B."/>
            <person name="Barry K.W."/>
            <person name="Haridas S."/>
            <person name="Chen C."/>
            <person name="Bauer D."/>
            <person name="Andreopoulos W."/>
            <person name="Pangilinan J."/>
            <person name="LaButti K."/>
            <person name="Riley R."/>
            <person name="Lipzen A."/>
            <person name="Clum A."/>
            <person name="Drula E."/>
            <person name="Henrissat B."/>
            <person name="Kohler A."/>
            <person name="Grigoriev I.V."/>
            <person name="Martin F.M."/>
            <person name="Hacquard S."/>
        </authorList>
    </citation>
    <scope>NUCLEOTIDE SEQUENCE</scope>
    <source>
        <strain evidence="9">MPI-SDFR-AT-0068</strain>
    </source>
</reference>
<evidence type="ECO:0000256" key="7">
    <source>
        <dbReference type="SAM" id="Phobius"/>
    </source>
</evidence>
<feature type="domain" description="Major facilitator superfamily (MFS) profile" evidence="8">
    <location>
        <begin position="909"/>
        <end position="1341"/>
    </location>
</feature>
<comment type="caution">
    <text evidence="9">The sequence shown here is derived from an EMBL/GenBank/DDBJ whole genome shotgun (WGS) entry which is preliminary data.</text>
</comment>
<keyword evidence="3 7" id="KW-1133">Transmembrane helix</keyword>
<feature type="transmembrane region" description="Helical" evidence="7">
    <location>
        <begin position="946"/>
        <end position="963"/>
    </location>
</feature>
<dbReference type="SUPFAM" id="SSF51905">
    <property type="entry name" value="FAD/NAD(P)-binding domain"/>
    <property type="match status" value="1"/>
</dbReference>
<evidence type="ECO:0000313" key="9">
    <source>
        <dbReference type="EMBL" id="KAH7245247.1"/>
    </source>
</evidence>
<dbReference type="GO" id="GO:0016020">
    <property type="term" value="C:membrane"/>
    <property type="evidence" value="ECO:0007669"/>
    <property type="project" value="UniProtKB-SubCell"/>
</dbReference>
<dbReference type="Pfam" id="PF02668">
    <property type="entry name" value="TauD"/>
    <property type="match status" value="1"/>
</dbReference>
<evidence type="ECO:0000256" key="3">
    <source>
        <dbReference type="ARBA" id="ARBA00022989"/>
    </source>
</evidence>
<feature type="transmembrane region" description="Helical" evidence="7">
    <location>
        <begin position="1000"/>
        <end position="1022"/>
    </location>
</feature>
<gene>
    <name evidence="9" type="ORF">BKA59DRAFT_398487</name>
</gene>
<dbReference type="InterPro" id="IPR036188">
    <property type="entry name" value="FAD/NAD-bd_sf"/>
</dbReference>
<keyword evidence="10" id="KW-1185">Reference proteome</keyword>
<dbReference type="FunFam" id="3.60.130.10:FF:000008">
    <property type="entry name" value="Alpha-ketoglutarate-dependent taurine dioxygenase"/>
    <property type="match status" value="1"/>
</dbReference>
<evidence type="ECO:0000256" key="1">
    <source>
        <dbReference type="ARBA" id="ARBA00004141"/>
    </source>
</evidence>
<dbReference type="Pfam" id="PF01266">
    <property type="entry name" value="DAO"/>
    <property type="match status" value="1"/>
</dbReference>
<evidence type="ECO:0000256" key="5">
    <source>
        <dbReference type="ARBA" id="ARBA00023136"/>
    </source>
</evidence>
<dbReference type="GO" id="GO:0042908">
    <property type="term" value="P:xenobiotic transport"/>
    <property type="evidence" value="ECO:0007669"/>
    <property type="project" value="UniProtKB-ARBA"/>
</dbReference>
<evidence type="ECO:0000259" key="8">
    <source>
        <dbReference type="PROSITE" id="PS50850"/>
    </source>
</evidence>
<dbReference type="FunFam" id="1.20.1250.20:FF:000011">
    <property type="entry name" value="MFS multidrug transporter, putative"/>
    <property type="match status" value="1"/>
</dbReference>
<dbReference type="Gene3D" id="3.60.130.10">
    <property type="entry name" value="Clavaminate synthase-like"/>
    <property type="match status" value="1"/>
</dbReference>
<feature type="transmembrane region" description="Helical" evidence="7">
    <location>
        <begin position="1179"/>
        <end position="1199"/>
    </location>
</feature>
<keyword evidence="4" id="KW-0560">Oxidoreductase</keyword>
<dbReference type="InterPro" id="IPR042098">
    <property type="entry name" value="TauD-like_sf"/>
</dbReference>
<feature type="transmembrane region" description="Helical" evidence="7">
    <location>
        <begin position="1034"/>
        <end position="1057"/>
    </location>
</feature>
<dbReference type="PANTHER" id="PTHR23502">
    <property type="entry name" value="MAJOR FACILITATOR SUPERFAMILY"/>
    <property type="match status" value="1"/>
</dbReference>
<dbReference type="EMBL" id="JAGPXF010000004">
    <property type="protein sequence ID" value="KAH7245247.1"/>
    <property type="molecule type" value="Genomic_DNA"/>
</dbReference>
<dbReference type="InterPro" id="IPR020846">
    <property type="entry name" value="MFS_dom"/>
</dbReference>
<dbReference type="InterPro" id="IPR036259">
    <property type="entry name" value="MFS_trans_sf"/>
</dbReference>
<dbReference type="InterPro" id="IPR011701">
    <property type="entry name" value="MFS"/>
</dbReference>
<accession>A0A8K0RT45</accession>
<protein>
    <recommendedName>
        <fullName evidence="8">Major facilitator superfamily (MFS) profile domain-containing protein</fullName>
    </recommendedName>
</protein>
<name>A0A8K0RT45_9HYPO</name>
<dbReference type="InterPro" id="IPR006076">
    <property type="entry name" value="FAD-dep_OxRdtase"/>
</dbReference>
<feature type="transmembrane region" description="Helical" evidence="7">
    <location>
        <begin position="1140"/>
        <end position="1159"/>
    </location>
</feature>
<keyword evidence="6" id="KW-0325">Glycoprotein</keyword>
<dbReference type="PANTHER" id="PTHR23502:SF60">
    <property type="entry name" value="MAJOR FACILITATOR SUPERFAMILY (MFS) PROFILE DOMAIN-CONTAINING PROTEIN-RELATED"/>
    <property type="match status" value="1"/>
</dbReference>
<dbReference type="PROSITE" id="PS00216">
    <property type="entry name" value="SUGAR_TRANSPORT_1"/>
    <property type="match status" value="1"/>
</dbReference>
<sequence>MSADNTNQSILILGGGCFGLATAFELAQKGYKNVTILEKDVDVPSRFSAAYDLNKVIRAEYADDFYTQLALDSIRKWQSDPLYSPHYHQTGFLNVTSGKAAQNTKSAVESYFQSLQKNPAFNGQTTRVNSSEEIKKLVPKFTGPLNGFAGYHNKLAGYGHSANALRAVYEQCVKLGVKFHLGKDGEVESLLYSSSREGTKCIGAKTRGGRIHTADKTIIALGADAANLLPRIGKQMTGRAWGVAHIQLTDEEAVELKGIPVTNVRDLAFFFEPDLKTKKLKFCHMGGAFTNYSYTRDGLSIPFPNLADSQFMPHEDEVHIRQLLKEVFPHLAERPLIDQHLCWFADTDDSDFIIDYVPGTNASLAVLSGDSGHGFKMLPIFGQFVHKLLVDEKQVQPKWQWKDSKPKAAAAWRSSDSQELAGVPRAKFFSIDKSLLANMVPAPIDPSIKDVAEPIKDTLKLPSAAKERLEKSGVDLSKGYPYRPSRPLYLDDVYKIRDQPRDHIDAGARADKSKTNLLSAATKVTDLTAYIGTEIEGLQLKDLTNQQRDELALLIAERSVVFFRDQDLSPQQQKELGEWYGEVEVHTPTDNVSQPQVPQVPGLPGVSVLWPDLQATERPASFRKPGGASRWHTDLVHEKQPAGITHLHNDTIPSVGGDTLWASGYAAYEKLSPEFRKIIDGRSAVYRSAHPYLNRDHPEAGPQYVERIHPLVRVHPATGWKALWVNRAMTDRIVGLDKAESDVILNYLYDVYEQNVDIQVRFKWTPRTSALWDNRWDYSGREPRHGTRVTSLAEKPYFEASAPTRREALGLLGEEEKKELEAPNHIPVVSACGYSRSPGIYVTSIVSYYLCHSSIHNMTTDIKKDPLDFAAGTELSAINQVYPDPFLVAFNDLDSDNPKNWPEKRKWAMTNVLSVTGFNRILVSTVMAPALSIIAKDLDMTATQSVMALSIYLLATAFGPLFIGPLSEVYGRKNILHVSNIWFLIWNVACGFANTKELLIGARFLAGFGASAVYALGGGVLGDIWRPDQRGRSLGWFLVIPLLGAAVGPIIGGFMTYRVSWRWMFWSTSLFQVAMAALSFTTFHETYAPAILNQRAKKLRKETGQPYYTHEERTNEHRSPIKALSQAMSRPLRLLTRHPIIQVAAIISAADYGLLYIVLTSFGELWSKQYGQSVEIVGLHYIACALGELLGAQIGAPLMDYWYRRMEHRGGGQHLPEYRVPLMLMGAFVAPVGFIVYGWCAEYRVHWIWVDVAMFITMTGMQFSGMPLQAYMIDSYPDHTSSAIAAEQFPRSLAAFLFPLFTPQMYAALGYGWGNSTLAFAQLALGIAAPLLLWKYGARLRAKATSSL</sequence>
<dbReference type="Proteomes" id="UP000813427">
    <property type="component" value="Unassembled WGS sequence"/>
</dbReference>
<dbReference type="Gene3D" id="3.30.9.10">
    <property type="entry name" value="D-Amino Acid Oxidase, subunit A, domain 2"/>
    <property type="match status" value="1"/>
</dbReference>
<feature type="transmembrane region" description="Helical" evidence="7">
    <location>
        <begin position="1245"/>
        <end position="1272"/>
    </location>
</feature>
<keyword evidence="5 7" id="KW-0472">Membrane</keyword>
<organism evidence="9 10">
    <name type="scientific">Fusarium tricinctum</name>
    <dbReference type="NCBI Taxonomy" id="61284"/>
    <lineage>
        <taxon>Eukaryota</taxon>
        <taxon>Fungi</taxon>
        <taxon>Dikarya</taxon>
        <taxon>Ascomycota</taxon>
        <taxon>Pezizomycotina</taxon>
        <taxon>Sordariomycetes</taxon>
        <taxon>Hypocreomycetidae</taxon>
        <taxon>Hypocreales</taxon>
        <taxon>Nectriaceae</taxon>
        <taxon>Fusarium</taxon>
        <taxon>Fusarium tricinctum species complex</taxon>
    </lineage>
</organism>
<dbReference type="InterPro" id="IPR005829">
    <property type="entry name" value="Sugar_transporter_CS"/>
</dbReference>
<dbReference type="GO" id="GO:0140115">
    <property type="term" value="P:export across plasma membrane"/>
    <property type="evidence" value="ECO:0007669"/>
    <property type="project" value="UniProtKB-ARBA"/>
</dbReference>
<dbReference type="SUPFAM" id="SSF51197">
    <property type="entry name" value="Clavaminate synthase-like"/>
    <property type="match status" value="1"/>
</dbReference>
<dbReference type="GO" id="GO:0016491">
    <property type="term" value="F:oxidoreductase activity"/>
    <property type="evidence" value="ECO:0007669"/>
    <property type="project" value="UniProtKB-KW"/>
</dbReference>
<evidence type="ECO:0000256" key="2">
    <source>
        <dbReference type="ARBA" id="ARBA00022692"/>
    </source>
</evidence>
<dbReference type="PROSITE" id="PS50850">
    <property type="entry name" value="MFS"/>
    <property type="match status" value="1"/>
</dbReference>
<dbReference type="Gene3D" id="1.20.1250.20">
    <property type="entry name" value="MFS general substrate transporter like domains"/>
    <property type="match status" value="1"/>
</dbReference>
<dbReference type="GO" id="GO:0022857">
    <property type="term" value="F:transmembrane transporter activity"/>
    <property type="evidence" value="ECO:0007669"/>
    <property type="project" value="InterPro"/>
</dbReference>
<feature type="transmembrane region" description="Helical" evidence="7">
    <location>
        <begin position="1220"/>
        <end position="1239"/>
    </location>
</feature>
<dbReference type="CDD" id="cd17323">
    <property type="entry name" value="MFS_Tpo1_MDR_like"/>
    <property type="match status" value="1"/>
</dbReference>
<evidence type="ECO:0000256" key="6">
    <source>
        <dbReference type="ARBA" id="ARBA00023180"/>
    </source>
</evidence>
<proteinExistence type="predicted"/>